<accession>A0A873WI61</accession>
<proteinExistence type="predicted"/>
<gene>
    <name evidence="1" type="ORF">CPT_Miami_061</name>
</gene>
<protein>
    <submittedName>
        <fullName evidence="1">Uncharacterized protein</fullName>
    </submittedName>
</protein>
<evidence type="ECO:0000313" key="2">
    <source>
        <dbReference type="Proteomes" id="UP000662782"/>
    </source>
</evidence>
<reference evidence="1 2" key="1">
    <citation type="submission" date="2020-07" db="EMBL/GenBank/DDBJ databases">
        <title>Complete genome sequence of Klebsiella pneumoniae phage Miami.</title>
        <authorList>
            <person name="Mora D.A."/>
            <person name="Lessor L."/>
            <person name="Gill J."/>
            <person name="Liu M."/>
        </authorList>
    </citation>
    <scope>NUCLEOTIDE SEQUENCE [LARGE SCALE GENOMIC DNA]</scope>
</reference>
<name>A0A873WI61_9CAUD</name>
<evidence type="ECO:0000313" key="1">
    <source>
        <dbReference type="EMBL" id="QPB09156.1"/>
    </source>
</evidence>
<keyword evidence="2" id="KW-1185">Reference proteome</keyword>
<organism evidence="1 2">
    <name type="scientific">Klebsiella phage Miami</name>
    <dbReference type="NCBI Taxonomy" id="2767581"/>
    <lineage>
        <taxon>Viruses</taxon>
        <taxon>Duplodnaviria</taxon>
        <taxon>Heunggongvirae</taxon>
        <taxon>Uroviricota</taxon>
        <taxon>Caudoviricetes</taxon>
        <taxon>Chimalliviridae</taxon>
        <taxon>Miamivirus</taxon>
        <taxon>Miamivirus miami</taxon>
    </lineage>
</organism>
<dbReference type="Proteomes" id="UP000662782">
    <property type="component" value="Segment"/>
</dbReference>
<dbReference type="EMBL" id="MT701590">
    <property type="protein sequence ID" value="QPB09156.1"/>
    <property type="molecule type" value="Genomic_DNA"/>
</dbReference>
<sequence length="94" mass="10680">MLTFTTTVRNKADKLAAELDKVISNSSINTRKATWLLRYANVINYANVNGLKLVEFNTRAETIRKWIATGHVFFEGNKAISLEEIGMDFNTGRR</sequence>